<keyword evidence="1" id="KW-0732">Signal</keyword>
<dbReference type="EMBL" id="JACVXB010000001">
    <property type="protein sequence ID" value="MBD0831103.1"/>
    <property type="molecule type" value="Genomic_DNA"/>
</dbReference>
<reference evidence="2 3" key="1">
    <citation type="submission" date="2020-09" db="EMBL/GenBank/DDBJ databases">
        <title>TT11 complete genome.</title>
        <authorList>
            <person name="Wu Z."/>
        </authorList>
    </citation>
    <scope>NUCLEOTIDE SEQUENCE [LARGE SCALE GENOMIC DNA]</scope>
    <source>
        <strain evidence="2 3">TT11</strain>
    </source>
</reference>
<dbReference type="RefSeq" id="WP_188228878.1">
    <property type="nucleotide sequence ID" value="NZ_JACVXB010000001.1"/>
</dbReference>
<feature type="signal peptide" evidence="1">
    <location>
        <begin position="1"/>
        <end position="20"/>
    </location>
</feature>
<dbReference type="Gene3D" id="2.60.120.260">
    <property type="entry name" value="Galactose-binding domain-like"/>
    <property type="match status" value="1"/>
</dbReference>
<proteinExistence type="predicted"/>
<keyword evidence="3" id="KW-1185">Reference proteome</keyword>
<comment type="caution">
    <text evidence="2">The sequence shown here is derived from an EMBL/GenBank/DDBJ whole genome shotgun (WGS) entry which is preliminary data.</text>
</comment>
<name>A0A8J6U6W7_9FLAO</name>
<organism evidence="2 3">
    <name type="scientific">Aestuariibaculum sediminum</name>
    <dbReference type="NCBI Taxonomy" id="2770637"/>
    <lineage>
        <taxon>Bacteria</taxon>
        <taxon>Pseudomonadati</taxon>
        <taxon>Bacteroidota</taxon>
        <taxon>Flavobacteriia</taxon>
        <taxon>Flavobacteriales</taxon>
        <taxon>Flavobacteriaceae</taxon>
    </lineage>
</organism>
<evidence type="ECO:0000256" key="1">
    <source>
        <dbReference type="SAM" id="SignalP"/>
    </source>
</evidence>
<gene>
    <name evidence="2" type="ORF">ICJ83_03060</name>
</gene>
<evidence type="ECO:0000313" key="2">
    <source>
        <dbReference type="EMBL" id="MBD0831103.1"/>
    </source>
</evidence>
<protein>
    <submittedName>
        <fullName evidence="2">Uncharacterized protein</fullName>
    </submittedName>
</protein>
<dbReference type="AlphaFoldDB" id="A0A8J6U6W7"/>
<dbReference type="Proteomes" id="UP000600588">
    <property type="component" value="Unassembled WGS sequence"/>
</dbReference>
<accession>A0A8J6U6W7</accession>
<sequence>MKKITLLLLGLILTTGVINAQELLAHWPMNVTNSDDAISVNSNITAANIGKSGTSGSSTTLTTKGFANWATSTSIDLNYYLELSITPNAGYSVTVTQLHFTHNRQTVINPNSAPKKYEIRASVDNFSNFTTLATGTIPNTATENNITGLNVPVNGGETLKIRLYGYEAELVPAIQSTRHWEFANNNFGFKLYSDVPPTLSTNKVEAFNPVVYFKNETLFLNAGNNILTNVSFYDMLGRLLTVRKHINAPDLSISNLNINNKMILIKIETENASVIKRVIF</sequence>
<evidence type="ECO:0000313" key="3">
    <source>
        <dbReference type="Proteomes" id="UP000600588"/>
    </source>
</evidence>
<feature type="chain" id="PRO_5035226853" evidence="1">
    <location>
        <begin position="21"/>
        <end position="280"/>
    </location>
</feature>